<reference evidence="3" key="1">
    <citation type="journal article" date="2019" name="Int. J. Syst. Evol. Microbiol.">
        <title>The Global Catalogue of Microorganisms (GCM) 10K type strain sequencing project: providing services to taxonomists for standard genome sequencing and annotation.</title>
        <authorList>
            <consortium name="The Broad Institute Genomics Platform"/>
            <consortium name="The Broad Institute Genome Sequencing Center for Infectious Disease"/>
            <person name="Wu L."/>
            <person name="Ma J."/>
        </authorList>
    </citation>
    <scope>NUCLEOTIDE SEQUENCE [LARGE SCALE GENOMIC DNA]</scope>
    <source>
        <strain evidence="3">JCM 31404</strain>
    </source>
</reference>
<accession>A0ABQ2RWT0</accession>
<sequence>MSAPTNDRIPGVHATPGSGARATTGLPVYLLMGLYFGVVLVKSEAASWYRIQEMFRFEAFHMYGLIGSAILTGMLTTWLLRRSGARSLDGQTITVAPKERGWVRYVLGGATFGVGWGLAGVCPGPIFTLLGSGAASMLVVLGFALLGTYLYGAVRHRLPH</sequence>
<name>A0ABQ2RWT0_9DEIO</name>
<evidence type="ECO:0000256" key="1">
    <source>
        <dbReference type="SAM" id="Phobius"/>
    </source>
</evidence>
<feature type="transmembrane region" description="Helical" evidence="1">
    <location>
        <begin position="20"/>
        <end position="40"/>
    </location>
</feature>
<organism evidence="2 3">
    <name type="scientific">Deinococcus seoulensis</name>
    <dbReference type="NCBI Taxonomy" id="1837379"/>
    <lineage>
        <taxon>Bacteria</taxon>
        <taxon>Thermotogati</taxon>
        <taxon>Deinococcota</taxon>
        <taxon>Deinococci</taxon>
        <taxon>Deinococcales</taxon>
        <taxon>Deinococcaceae</taxon>
        <taxon>Deinococcus</taxon>
    </lineage>
</organism>
<dbReference type="InterPro" id="IPR046513">
    <property type="entry name" value="DUF6691"/>
</dbReference>
<dbReference type="Pfam" id="PF20398">
    <property type="entry name" value="DUF6691"/>
    <property type="match status" value="1"/>
</dbReference>
<proteinExistence type="predicted"/>
<keyword evidence="1" id="KW-1133">Transmembrane helix</keyword>
<dbReference type="EMBL" id="BMQM01000030">
    <property type="protein sequence ID" value="GGR69214.1"/>
    <property type="molecule type" value="Genomic_DNA"/>
</dbReference>
<feature type="transmembrane region" description="Helical" evidence="1">
    <location>
        <begin position="101"/>
        <end position="119"/>
    </location>
</feature>
<protein>
    <submittedName>
        <fullName evidence="2">Transporter</fullName>
    </submittedName>
</protein>
<dbReference type="Proteomes" id="UP000634308">
    <property type="component" value="Unassembled WGS sequence"/>
</dbReference>
<evidence type="ECO:0000313" key="2">
    <source>
        <dbReference type="EMBL" id="GGR69214.1"/>
    </source>
</evidence>
<comment type="caution">
    <text evidence="2">The sequence shown here is derived from an EMBL/GenBank/DDBJ whole genome shotgun (WGS) entry which is preliminary data.</text>
</comment>
<feature type="transmembrane region" description="Helical" evidence="1">
    <location>
        <begin position="60"/>
        <end position="80"/>
    </location>
</feature>
<keyword evidence="1" id="KW-0812">Transmembrane</keyword>
<keyword evidence="1" id="KW-0472">Membrane</keyword>
<dbReference type="RefSeq" id="WP_229778008.1">
    <property type="nucleotide sequence ID" value="NZ_BMQM01000030.1"/>
</dbReference>
<gene>
    <name evidence="2" type="ORF">GCM10008959_34050</name>
</gene>
<feature type="transmembrane region" description="Helical" evidence="1">
    <location>
        <begin position="125"/>
        <end position="151"/>
    </location>
</feature>
<keyword evidence="3" id="KW-1185">Reference proteome</keyword>
<evidence type="ECO:0000313" key="3">
    <source>
        <dbReference type="Proteomes" id="UP000634308"/>
    </source>
</evidence>